<dbReference type="InterPro" id="IPR020904">
    <property type="entry name" value="Sc_DH/Rdtase_CS"/>
</dbReference>
<protein>
    <submittedName>
        <fullName evidence="3">NAD-dependent epimerase/dehydratase family protein</fullName>
    </submittedName>
</protein>
<dbReference type="SUPFAM" id="SSF51735">
    <property type="entry name" value="NAD(P)-binding Rossmann-fold domains"/>
    <property type="match status" value="1"/>
</dbReference>
<keyword evidence="4" id="KW-1185">Reference proteome</keyword>
<evidence type="ECO:0000259" key="2">
    <source>
        <dbReference type="Pfam" id="PF01370"/>
    </source>
</evidence>
<name>A0ABY5ZE13_9ACTN</name>
<evidence type="ECO:0000256" key="1">
    <source>
        <dbReference type="ARBA" id="ARBA00007637"/>
    </source>
</evidence>
<gene>
    <name evidence="3" type="ORF">Drose_17365</name>
</gene>
<organism evidence="3 4">
    <name type="scientific">Dactylosporangium roseum</name>
    <dbReference type="NCBI Taxonomy" id="47989"/>
    <lineage>
        <taxon>Bacteria</taxon>
        <taxon>Bacillati</taxon>
        <taxon>Actinomycetota</taxon>
        <taxon>Actinomycetes</taxon>
        <taxon>Micromonosporales</taxon>
        <taxon>Micromonosporaceae</taxon>
        <taxon>Dactylosporangium</taxon>
    </lineage>
</organism>
<accession>A0ABY5ZE13</accession>
<dbReference type="Pfam" id="PF01370">
    <property type="entry name" value="Epimerase"/>
    <property type="match status" value="1"/>
</dbReference>
<reference evidence="3" key="1">
    <citation type="submission" date="2021-04" db="EMBL/GenBank/DDBJ databases">
        <title>Biosynthetic gene clusters of Dactylosporangioum roseum.</title>
        <authorList>
            <person name="Hartkoorn R.C."/>
            <person name="Beaudoing E."/>
            <person name="Hot D."/>
            <person name="Moureu S."/>
        </authorList>
    </citation>
    <scope>NUCLEOTIDE SEQUENCE</scope>
    <source>
        <strain evidence="3">NRRL B-16295</strain>
    </source>
</reference>
<dbReference type="InterPro" id="IPR001509">
    <property type="entry name" value="Epimerase_deHydtase"/>
</dbReference>
<dbReference type="InterPro" id="IPR036291">
    <property type="entry name" value="NAD(P)-bd_dom_sf"/>
</dbReference>
<dbReference type="PANTHER" id="PTHR43000">
    <property type="entry name" value="DTDP-D-GLUCOSE 4,6-DEHYDRATASE-RELATED"/>
    <property type="match status" value="1"/>
</dbReference>
<sequence>MTTLRRIAVIGGAGFIGGHFVETLLARQGVEQVTVYDNFSSGRRWHLADVADDPRLRVVVGDVRDLEPLCAAVDAHDTVIHLASNPDIAAAVTNPAVDFDQGTMLTHHVAEAARRGGVELVLYASGSGVYGDLGETVAQEDHGPMVPVSTYGASKLAGEALLSAYAFMFGVRARCFRFGNVVGPRQTHGVGFDFVRRLIADPARLRILGDGRQSKSYVYVHDVIAAVLTAAADGTAPFAVYNVATEDYITVNEIAELAMEVLDLPPGSTVFEHTGGDRGWKGDVPVVRLDSDRIRALGWKNERSCREALRDSMAAMVDDARLGRFDT</sequence>
<dbReference type="Gene3D" id="3.40.50.720">
    <property type="entry name" value="NAD(P)-binding Rossmann-like Domain"/>
    <property type="match status" value="1"/>
</dbReference>
<dbReference type="Gene3D" id="3.90.25.10">
    <property type="entry name" value="UDP-galactose 4-epimerase, domain 1"/>
    <property type="match status" value="2"/>
</dbReference>
<dbReference type="EMBL" id="CP073721">
    <property type="protein sequence ID" value="UWZ39826.1"/>
    <property type="molecule type" value="Genomic_DNA"/>
</dbReference>
<dbReference type="RefSeq" id="WP_260729257.1">
    <property type="nucleotide sequence ID" value="NZ_BAAABS010000038.1"/>
</dbReference>
<dbReference type="Proteomes" id="UP001058271">
    <property type="component" value="Chromosome"/>
</dbReference>
<evidence type="ECO:0000313" key="3">
    <source>
        <dbReference type="EMBL" id="UWZ39826.1"/>
    </source>
</evidence>
<comment type="similarity">
    <text evidence="1">Belongs to the NAD(P)-dependent epimerase/dehydratase family.</text>
</comment>
<feature type="domain" description="NAD-dependent epimerase/dehydratase" evidence="2">
    <location>
        <begin position="7"/>
        <end position="244"/>
    </location>
</feature>
<evidence type="ECO:0000313" key="4">
    <source>
        <dbReference type="Proteomes" id="UP001058271"/>
    </source>
</evidence>
<proteinExistence type="inferred from homology"/>
<dbReference type="PROSITE" id="PS00061">
    <property type="entry name" value="ADH_SHORT"/>
    <property type="match status" value="1"/>
</dbReference>